<evidence type="ECO:0000313" key="2">
    <source>
        <dbReference type="EMBL" id="KAK4285792.1"/>
    </source>
</evidence>
<accession>A0AAE1NAH3</accession>
<dbReference type="CDD" id="cd22160">
    <property type="entry name" value="F-box_AtFBL13-like"/>
    <property type="match status" value="1"/>
</dbReference>
<dbReference type="AlphaFoldDB" id="A0AAE1NAH3"/>
<dbReference type="InterPro" id="IPR001810">
    <property type="entry name" value="F-box_dom"/>
</dbReference>
<dbReference type="InterPro" id="IPR055411">
    <property type="entry name" value="LRR_FXL15/At3g58940/PEG3-like"/>
</dbReference>
<dbReference type="InterPro" id="IPR036047">
    <property type="entry name" value="F-box-like_dom_sf"/>
</dbReference>
<dbReference type="Proteomes" id="UP001293593">
    <property type="component" value="Unassembled WGS sequence"/>
</dbReference>
<proteinExistence type="predicted"/>
<dbReference type="Gene3D" id="1.20.1280.50">
    <property type="match status" value="1"/>
</dbReference>
<dbReference type="InterPro" id="IPR053781">
    <property type="entry name" value="F-box_AtFBL13-like"/>
</dbReference>
<dbReference type="InterPro" id="IPR006566">
    <property type="entry name" value="FBD"/>
</dbReference>
<dbReference type="PANTHER" id="PTHR34145">
    <property type="entry name" value="OS02G0105600 PROTEIN"/>
    <property type="match status" value="1"/>
</dbReference>
<evidence type="ECO:0000259" key="1">
    <source>
        <dbReference type="PROSITE" id="PS50181"/>
    </source>
</evidence>
<protein>
    <recommendedName>
        <fullName evidence="1">F-box domain-containing protein</fullName>
    </recommendedName>
</protein>
<dbReference type="PROSITE" id="PS50181">
    <property type="entry name" value="FBOX"/>
    <property type="match status" value="1"/>
</dbReference>
<feature type="domain" description="F-box" evidence="1">
    <location>
        <begin position="24"/>
        <end position="70"/>
    </location>
</feature>
<dbReference type="EMBL" id="JAWXYG010000001">
    <property type="protein sequence ID" value="KAK4285792.1"/>
    <property type="molecule type" value="Genomic_DNA"/>
</dbReference>
<dbReference type="Pfam" id="PF08387">
    <property type="entry name" value="FBD"/>
    <property type="match status" value="1"/>
</dbReference>
<dbReference type="SUPFAM" id="SSF81383">
    <property type="entry name" value="F-box domain"/>
    <property type="match status" value="1"/>
</dbReference>
<comment type="caution">
    <text evidence="2">The sequence shown here is derived from an EMBL/GenBank/DDBJ whole genome shotgun (WGS) entry which is preliminary data.</text>
</comment>
<evidence type="ECO:0000313" key="3">
    <source>
        <dbReference type="Proteomes" id="UP001293593"/>
    </source>
</evidence>
<reference evidence="2" key="1">
    <citation type="submission" date="2023-10" db="EMBL/GenBank/DDBJ databases">
        <title>Chromosome-level genome of the transformable northern wattle, Acacia crassicarpa.</title>
        <authorList>
            <person name="Massaro I."/>
            <person name="Sinha N.R."/>
            <person name="Poethig S."/>
            <person name="Leichty A.R."/>
        </authorList>
    </citation>
    <scope>NUCLEOTIDE SEQUENCE</scope>
    <source>
        <strain evidence="2">Acra3RX</strain>
        <tissue evidence="2">Leaf</tissue>
    </source>
</reference>
<dbReference type="InterPro" id="IPR053772">
    <property type="entry name" value="At1g61320/At1g61330-like"/>
</dbReference>
<dbReference type="SMART" id="SM00579">
    <property type="entry name" value="FBD"/>
    <property type="match status" value="1"/>
</dbReference>
<gene>
    <name evidence="2" type="ORF">QN277_002441</name>
</gene>
<organism evidence="2 3">
    <name type="scientific">Acacia crassicarpa</name>
    <name type="common">northern wattle</name>
    <dbReference type="NCBI Taxonomy" id="499986"/>
    <lineage>
        <taxon>Eukaryota</taxon>
        <taxon>Viridiplantae</taxon>
        <taxon>Streptophyta</taxon>
        <taxon>Embryophyta</taxon>
        <taxon>Tracheophyta</taxon>
        <taxon>Spermatophyta</taxon>
        <taxon>Magnoliopsida</taxon>
        <taxon>eudicotyledons</taxon>
        <taxon>Gunneridae</taxon>
        <taxon>Pentapetalae</taxon>
        <taxon>rosids</taxon>
        <taxon>fabids</taxon>
        <taxon>Fabales</taxon>
        <taxon>Fabaceae</taxon>
        <taxon>Caesalpinioideae</taxon>
        <taxon>mimosoid clade</taxon>
        <taxon>Acacieae</taxon>
        <taxon>Acacia</taxon>
    </lineage>
</organism>
<sequence>MSETGSPPPPPPTRPIQLASAENPDIISQLPDELLCLIICQLSLDESVRTSVLSKRWRGLWRFNTHLEIIGNRMILPLAQTQNPEEAMDPRSTLSRAMSRSIKRYGQTICSIMVRHSSDLHSCRITHFPYSVRSEEVVTWFGYIKGKNVKNVSLECSFSDIGTNQNCLQQLPPAERFSKPNFPTGIFSGLCSLQLIYYTLRTSKPFEGCENLMKTLILKGVNIDDETLDGILKNCVGLENICLVECYGFRNIEIHNPNLKVLQLNTLVLEEIVAFAEKLEVLLLDTIISPNRMKIYSLSLWVIHCYDQSTFGPMLASTVGRPVLQASHLLGGYQRYWGERSNFLQTLSKISIDLDLNDIRQCVHLICFYSVCTRLETLEITLPAIIERLNKVNPFWENQRYAYDCVEKQLKFVSLRGFKGSDQEFQFLRHIIRNGKKLEKVTIICCQGMEFEIERVLTVKNASPELRIVFKFQTHDADQELQELQERNLLSYK</sequence>
<name>A0AAE1NAH3_9FABA</name>
<dbReference type="PANTHER" id="PTHR34145:SF28">
    <property type="entry name" value="F-BOX DOMAIN-CONTAINING PROTEIN"/>
    <property type="match status" value="1"/>
</dbReference>
<dbReference type="Pfam" id="PF24758">
    <property type="entry name" value="LRR_At5g56370"/>
    <property type="match status" value="1"/>
</dbReference>
<keyword evidence="3" id="KW-1185">Reference proteome</keyword>
<dbReference type="Pfam" id="PF00646">
    <property type="entry name" value="F-box"/>
    <property type="match status" value="1"/>
</dbReference>